<dbReference type="NCBIfam" id="NF003768">
    <property type="entry name" value="PRK05365.1"/>
    <property type="match status" value="1"/>
</dbReference>
<dbReference type="Proteomes" id="UP001143330">
    <property type="component" value="Unassembled WGS sequence"/>
</dbReference>
<dbReference type="InterPro" id="IPR029479">
    <property type="entry name" value="Nitroreductase"/>
</dbReference>
<organism evidence="2 3">
    <name type="scientific">Ancylobacter defluvii</name>
    <dbReference type="NCBI Taxonomy" id="1282440"/>
    <lineage>
        <taxon>Bacteria</taxon>
        <taxon>Pseudomonadati</taxon>
        <taxon>Pseudomonadota</taxon>
        <taxon>Alphaproteobacteria</taxon>
        <taxon>Hyphomicrobiales</taxon>
        <taxon>Xanthobacteraceae</taxon>
        <taxon>Ancylobacter</taxon>
    </lineage>
</organism>
<dbReference type="PANTHER" id="PTHR43543">
    <property type="entry name" value="MALONIC SEMIALDEHYDE REDUCTASE RUTE-RELATED"/>
    <property type="match status" value="1"/>
</dbReference>
<reference evidence="2" key="1">
    <citation type="journal article" date="2014" name="Int. J. Syst. Evol. Microbiol.">
        <title>Complete genome sequence of Corynebacterium casei LMG S-19264T (=DSM 44701T), isolated from a smear-ripened cheese.</title>
        <authorList>
            <consortium name="US DOE Joint Genome Institute (JGI-PGF)"/>
            <person name="Walter F."/>
            <person name="Albersmeier A."/>
            <person name="Kalinowski J."/>
            <person name="Ruckert C."/>
        </authorList>
    </citation>
    <scope>NUCLEOTIDE SEQUENCE</scope>
    <source>
        <strain evidence="2">VKM B-2789</strain>
    </source>
</reference>
<dbReference type="RefSeq" id="WP_213359308.1">
    <property type="nucleotide sequence ID" value="NZ_BSFM01000017.1"/>
</dbReference>
<dbReference type="Pfam" id="PF00881">
    <property type="entry name" value="Nitroreductase"/>
    <property type="match status" value="1"/>
</dbReference>
<proteinExistence type="predicted"/>
<dbReference type="Gene3D" id="3.40.109.10">
    <property type="entry name" value="NADH Oxidase"/>
    <property type="match status" value="1"/>
</dbReference>
<dbReference type="InterPro" id="IPR050461">
    <property type="entry name" value="Nitroreductase_HadB/RutE"/>
</dbReference>
<evidence type="ECO:0000259" key="1">
    <source>
        <dbReference type="Pfam" id="PF00881"/>
    </source>
</evidence>
<dbReference type="AlphaFoldDB" id="A0A9W6K006"/>
<dbReference type="GO" id="GO:0016491">
    <property type="term" value="F:oxidoreductase activity"/>
    <property type="evidence" value="ECO:0007669"/>
    <property type="project" value="InterPro"/>
</dbReference>
<accession>A0A9W6K006</accession>
<gene>
    <name evidence="2" type="ORF">GCM10017653_37080</name>
</gene>
<comment type="caution">
    <text evidence="2">The sequence shown here is derived from an EMBL/GenBank/DDBJ whole genome shotgun (WGS) entry which is preliminary data.</text>
</comment>
<sequence length="209" mass="23029">MDANTDATRTDATRQRVADSALDLIFRDARTYYGWLPKPVGEADLRALYEIAKLPPTSSNICPQRIVFVVSPEAKEQLRPCLKPGNVDKTMAAPVTAVLGIDTAFYEHLETLAPHAVDRRETYIADPDLAWRAAFRNATLQGAYLLLAARALGLDCGPMSGFLHDAVDETFFPGGRVKSNFLVNIGYGDPASLRPRAARFDFDDVCRIL</sequence>
<feature type="domain" description="Nitroreductase" evidence="1">
    <location>
        <begin position="30"/>
        <end position="171"/>
    </location>
</feature>
<dbReference type="InterPro" id="IPR000415">
    <property type="entry name" value="Nitroreductase-like"/>
</dbReference>
<protein>
    <submittedName>
        <fullName evidence="2">NADH dehydrogenase/NAD(P)H nitroreductase</fullName>
    </submittedName>
</protein>
<name>A0A9W6K006_9HYPH</name>
<reference evidence="2" key="2">
    <citation type="submission" date="2023-01" db="EMBL/GenBank/DDBJ databases">
        <authorList>
            <person name="Sun Q."/>
            <person name="Evtushenko L."/>
        </authorList>
    </citation>
    <scope>NUCLEOTIDE SEQUENCE</scope>
    <source>
        <strain evidence="2">VKM B-2789</strain>
    </source>
</reference>
<evidence type="ECO:0000313" key="3">
    <source>
        <dbReference type="Proteomes" id="UP001143330"/>
    </source>
</evidence>
<evidence type="ECO:0000313" key="2">
    <source>
        <dbReference type="EMBL" id="GLK85638.1"/>
    </source>
</evidence>
<keyword evidence="3" id="KW-1185">Reference proteome</keyword>
<dbReference type="SUPFAM" id="SSF55469">
    <property type="entry name" value="FMN-dependent nitroreductase-like"/>
    <property type="match status" value="1"/>
</dbReference>
<dbReference type="PANTHER" id="PTHR43543:SF1">
    <property type="entry name" value="MALONIC SEMIALDEHYDE REDUCTASE RUTE-RELATED"/>
    <property type="match status" value="1"/>
</dbReference>
<dbReference type="EMBL" id="BSFM01000017">
    <property type="protein sequence ID" value="GLK85638.1"/>
    <property type="molecule type" value="Genomic_DNA"/>
</dbReference>